<sequence length="518" mass="54728">MKVDELKKNIKRVFKGKISITYGMIIALILGAGMYTEVIAATIFYDGAGSTIVANPGDTAINTGTVTFVGDYGMYAETGAEIINKGTIENEGRYGMYAEALVFGDDSDITATSTAINRGTIMNFGQSGDDGMEADAKAIGYGQGDTTAISTATNRGTIMNFGKEYGDCGMDADAKAIGHGQGDTTAISTVTNYGTINNHGYDDYTYTGWWGMKADAEAIGYGQGDTTAISTATNYGIIQNEGAPSDVWPSGEYGMEAYTEAMGYGQGDTTAISTITNYGTIKNSGNYGMSAEVLAYRYVVDGTAISTATNYGIIENGGDYGMRAYANVRSFGNFSTTSTAINYGTIENGGNFRMYAMGIGYGEVRVEAINEGELDTGFDGTSWHYEPDGDGYVVMIGTNRASITNNGTIDVDHDYGIAMYVDGGADAVNNGTINLNGKNGIGMYATGEGSTIENYGEIHLYKKVEDNSYQTPGDTAGTNPALPAYTITNGMDSKGNIGMKIENGARMINRGQIVFGKE</sequence>
<keyword evidence="1" id="KW-0472">Membrane</keyword>
<feature type="transmembrane region" description="Helical" evidence="1">
    <location>
        <begin position="20"/>
        <end position="45"/>
    </location>
</feature>
<keyword evidence="1" id="KW-0812">Transmembrane</keyword>
<dbReference type="Proteomes" id="UP000263486">
    <property type="component" value="Unassembled WGS sequence"/>
</dbReference>
<dbReference type="EMBL" id="QUAJ01000005">
    <property type="protein sequence ID" value="REI42256.1"/>
    <property type="molecule type" value="Genomic_DNA"/>
</dbReference>
<protein>
    <submittedName>
        <fullName evidence="2">Uncharacterized protein</fullName>
    </submittedName>
</protein>
<evidence type="ECO:0000313" key="2">
    <source>
        <dbReference type="EMBL" id="REI42256.1"/>
    </source>
</evidence>
<organism evidence="2 3">
    <name type="scientific">Psychrilyobacter piezotolerans</name>
    <dbReference type="NCBI Taxonomy" id="2293438"/>
    <lineage>
        <taxon>Bacteria</taxon>
        <taxon>Fusobacteriati</taxon>
        <taxon>Fusobacteriota</taxon>
        <taxon>Fusobacteriia</taxon>
        <taxon>Fusobacteriales</taxon>
        <taxon>Fusobacteriaceae</taxon>
        <taxon>Psychrilyobacter</taxon>
    </lineage>
</organism>
<reference evidence="2 3" key="1">
    <citation type="submission" date="2018-08" db="EMBL/GenBank/DDBJ databases">
        <title>Draft genome sequence of Psychrilyobacter sp. strain SD5 isolated from Black Sea water.</title>
        <authorList>
            <person name="Yadav S."/>
            <person name="Villanueva L."/>
            <person name="Damste J.S.S."/>
        </authorList>
    </citation>
    <scope>NUCLEOTIDE SEQUENCE [LARGE SCALE GENOMIC DNA]</scope>
    <source>
        <strain evidence="2 3">SD5</strain>
    </source>
</reference>
<accession>A0ABX9KJ08</accession>
<comment type="caution">
    <text evidence="2">The sequence shown here is derived from an EMBL/GenBank/DDBJ whole genome shotgun (WGS) entry which is preliminary data.</text>
</comment>
<name>A0ABX9KJ08_9FUSO</name>
<evidence type="ECO:0000313" key="3">
    <source>
        <dbReference type="Proteomes" id="UP000263486"/>
    </source>
</evidence>
<dbReference type="RefSeq" id="WP_114641634.1">
    <property type="nucleotide sequence ID" value="NZ_JAACIO010000005.1"/>
</dbReference>
<keyword evidence="3" id="KW-1185">Reference proteome</keyword>
<evidence type="ECO:0000256" key="1">
    <source>
        <dbReference type="SAM" id="Phobius"/>
    </source>
</evidence>
<gene>
    <name evidence="2" type="ORF">DYH56_04340</name>
</gene>
<keyword evidence="1" id="KW-1133">Transmembrane helix</keyword>
<proteinExistence type="predicted"/>